<feature type="domain" description="ASPIC/UnbV" evidence="2">
    <location>
        <begin position="525"/>
        <end position="591"/>
    </location>
</feature>
<evidence type="ECO:0000313" key="3">
    <source>
        <dbReference type="EMBL" id="MBL7560674.1"/>
    </source>
</evidence>
<keyword evidence="4" id="KW-1185">Reference proteome</keyword>
<proteinExistence type="predicted"/>
<evidence type="ECO:0000259" key="2">
    <source>
        <dbReference type="Pfam" id="PF07593"/>
    </source>
</evidence>
<comment type="caution">
    <text evidence="3">The sequence shown here is derived from an EMBL/GenBank/DDBJ whole genome shotgun (WGS) entry which is preliminary data.</text>
</comment>
<dbReference type="InterPro" id="IPR027039">
    <property type="entry name" value="Crtac1"/>
</dbReference>
<dbReference type="Proteomes" id="UP000605013">
    <property type="component" value="Unassembled WGS sequence"/>
</dbReference>
<dbReference type="InterPro" id="IPR011519">
    <property type="entry name" value="UnbV_ASPIC"/>
</dbReference>
<gene>
    <name evidence="3" type="ORF">JAO71_12775</name>
</gene>
<accession>A0ABS1WNK1</accession>
<keyword evidence="1" id="KW-0732">Signal</keyword>
<evidence type="ECO:0000313" key="4">
    <source>
        <dbReference type="Proteomes" id="UP000605013"/>
    </source>
</evidence>
<dbReference type="PANTHER" id="PTHR16026:SF0">
    <property type="entry name" value="CARTILAGE ACIDIC PROTEIN 1"/>
    <property type="match status" value="1"/>
</dbReference>
<protein>
    <submittedName>
        <fullName evidence="3">CRTAC1 family protein</fullName>
    </submittedName>
</protein>
<dbReference type="InterPro" id="IPR028994">
    <property type="entry name" value="Integrin_alpha_N"/>
</dbReference>
<dbReference type="RefSeq" id="WP_116823915.1">
    <property type="nucleotide sequence ID" value="NZ_JAEMEF010000012.1"/>
</dbReference>
<dbReference type="EMBL" id="JAEMEF010000012">
    <property type="protein sequence ID" value="MBL7560674.1"/>
    <property type="molecule type" value="Genomic_DNA"/>
</dbReference>
<reference evidence="3 4" key="1">
    <citation type="submission" date="2020-12" db="EMBL/GenBank/DDBJ databases">
        <title>Olleya sediminilitoris sp. nov., isolated from a tidal flat.</title>
        <authorList>
            <person name="Park S."/>
            <person name="Yoon J.-H."/>
        </authorList>
    </citation>
    <scope>NUCLEOTIDE SEQUENCE [LARGE SCALE GENOMIC DNA]</scope>
    <source>
        <strain evidence="3 4">YSTF-M6</strain>
    </source>
</reference>
<dbReference type="InterPro" id="IPR013517">
    <property type="entry name" value="FG-GAP"/>
</dbReference>
<organism evidence="3 4">
    <name type="scientific">Olleya sediminilitoris</name>
    <dbReference type="NCBI Taxonomy" id="2795739"/>
    <lineage>
        <taxon>Bacteria</taxon>
        <taxon>Pseudomonadati</taxon>
        <taxon>Bacteroidota</taxon>
        <taxon>Flavobacteriia</taxon>
        <taxon>Flavobacteriales</taxon>
        <taxon>Flavobacteriaceae</taxon>
    </lineage>
</organism>
<sequence>MLNKCIFYKILFLIFLIFSCNKQIKENISPKKHLFKVLSPENTGVKFTNQLKEDANHSIINYIYFYNGNGLCAGDINNDGLTDLYFVSNQGENKLYLNKGNFKFEDITKKANIESLSDWNTGATMVDINNDGFMDIYLCSVSGILDFEGRNELFINNGNGTFTEKAKDYGLDFKGYSTQSYFFDYDKDDDLDVYIVNHAVHTNLSYGPASHRKKRVGLVGDVLLKNTNGKFIDVSETSNIFGGPNGYGLSASIGDFNNDGWDDIYVCNDFHEDDYYYLNNQDGTFTEKMSEAFSTISRFSMGSDSADINGDGFLDIITLDMLPEKESIIKQTEGDDAMYNMQKQLKKLGYKDQISRNMLQINNNGSYFIETASYNHIEDTDWSWGPLFADFDNDGFQDLFISNGILRRPNNLDFRKYVSSTFKQYGSDNSLKWLYKSLDKMPSGASSNRIFKGNSQSFEDKTGKWIEDKPSFSNGAIYLDLDLDGDLDIVTNNLNEKATILKNTTDNSNNYLSIKFNYKPSNKEGLGTKAIVYSNGLKQFKQLYKTRGFLSAGEGKLHFGLEKNVIDSLHIIWPNNKVQKINDVSINTNLTVDYKIDTTPYSYINKKEKNFFKRENILDFVHSEDNYDDFFHERLIPNRVSIQGPAVAIADIDNNGFEDFFIGNASGKKAKLFLNNGFSFKEKKITHIEQDLLYEDNVATFFDADGDSDLDLYVGSGIELLRRKNFENDRLYINNNNSFEKSNNTIPNNFNNTSSVVAYDYDQDGDQDLFIGNLSNPNSYGDKPSAYILINDGKGNFSKDKEFNLNIKATAATWSDINNDGIKDLLIASEWDSPKIYINNKGNLKPLDIPNHLNGLWQSITTFDIDDDGDLDILLGNWGENTRFNEVSSDAPLKLYYSDFDSNGTKETVLAYKKDNNYYPVNSKDELASQMNIISKRFINYKDFSSKPIEDVLTYESLKKGKIYKVETLSSGYIQNNNGNFNTFIEFNYQLQLAPINSFAEITINNKKGLVVSGNSNKTGTYHGAYLALKGMFLETDNQINQLSNYGIDAFNGQVKQTGVIKMKNKNLFFVLTNNEAIKTYTFR</sequence>
<name>A0ABS1WNK1_9FLAO</name>
<dbReference type="PANTHER" id="PTHR16026">
    <property type="entry name" value="CARTILAGE ACIDIC PROTEIN 1"/>
    <property type="match status" value="1"/>
</dbReference>
<dbReference type="SUPFAM" id="SSF69318">
    <property type="entry name" value="Integrin alpha N-terminal domain"/>
    <property type="match status" value="2"/>
</dbReference>
<dbReference type="PROSITE" id="PS51257">
    <property type="entry name" value="PROKAR_LIPOPROTEIN"/>
    <property type="match status" value="1"/>
</dbReference>
<evidence type="ECO:0000256" key="1">
    <source>
        <dbReference type="ARBA" id="ARBA00022729"/>
    </source>
</evidence>
<dbReference type="Gene3D" id="2.130.10.130">
    <property type="entry name" value="Integrin alpha, N-terminal"/>
    <property type="match status" value="3"/>
</dbReference>
<dbReference type="Pfam" id="PF07593">
    <property type="entry name" value="UnbV_ASPIC"/>
    <property type="match status" value="1"/>
</dbReference>
<dbReference type="Pfam" id="PF13517">
    <property type="entry name" value="FG-GAP_3"/>
    <property type="match status" value="5"/>
</dbReference>